<comment type="caution">
    <text evidence="9">The sequence shown here is derived from an EMBL/GenBank/DDBJ whole genome shotgun (WGS) entry which is preliminary data.</text>
</comment>
<dbReference type="InterPro" id="IPR003819">
    <property type="entry name" value="TauD/TfdA-like"/>
</dbReference>
<dbReference type="Gene3D" id="3.60.130.10">
    <property type="entry name" value="Clavaminate synthase-like"/>
    <property type="match status" value="1"/>
</dbReference>
<reference evidence="9" key="1">
    <citation type="submission" date="2021-02" db="EMBL/GenBank/DDBJ databases">
        <authorList>
            <person name="Dougan E. K."/>
            <person name="Rhodes N."/>
            <person name="Thang M."/>
            <person name="Chan C."/>
        </authorList>
    </citation>
    <scope>NUCLEOTIDE SEQUENCE</scope>
</reference>
<dbReference type="OrthoDB" id="93019at2759"/>
<feature type="domain" description="TauD/TfdA-like" evidence="8">
    <location>
        <begin position="18"/>
        <end position="310"/>
    </location>
</feature>
<feature type="region of interest" description="Disordered" evidence="7">
    <location>
        <begin position="217"/>
        <end position="240"/>
    </location>
</feature>
<dbReference type="SUPFAM" id="SSF51197">
    <property type="entry name" value="Clavaminate synthase-like"/>
    <property type="match status" value="1"/>
</dbReference>
<sequence length="336" mass="37477">MGFGMVREDGGMTSSVLHPFLGAVVEGVDTSSIGQEEVTTLLAPLLESHGLLLFRNQKLSPRSLREFVTKFPDTDVEELQNKSLPFADGDPSCVPELPGVRVLGTQASDRALWHGAVPETCELGMDWHTDGCGITGLYAAQVPHGEQTRNTLWASGYRAWDVLSDEAKKQALGMSLVFGPRYLLDESVATMCRYGGRMSENGLRRVQDVDSTVLTKEQLQRRESSSNTRRYLHLNGSPARQHPFTGRTTLWTSPFFLEECRDMGLEQAKIQLEEILLPGLSGDAVYKHDWRVGDLVLFDNRSMMHSTTKLVDAPQLMYQVFLRTKAQMKSAKQTQP</sequence>
<keyword evidence="3" id="KW-0479">Metal-binding</keyword>
<proteinExistence type="inferred from homology"/>
<evidence type="ECO:0000256" key="5">
    <source>
        <dbReference type="ARBA" id="ARBA00023002"/>
    </source>
</evidence>
<evidence type="ECO:0000256" key="4">
    <source>
        <dbReference type="ARBA" id="ARBA00022964"/>
    </source>
</evidence>
<dbReference type="InterPro" id="IPR042098">
    <property type="entry name" value="TauD-like_sf"/>
</dbReference>
<dbReference type="Pfam" id="PF02668">
    <property type="entry name" value="TauD"/>
    <property type="match status" value="1"/>
</dbReference>
<keyword evidence="4" id="KW-0223">Dioxygenase</keyword>
<dbReference type="EMBL" id="CAJNDS010002436">
    <property type="protein sequence ID" value="CAE7474359.1"/>
    <property type="molecule type" value="Genomic_DNA"/>
</dbReference>
<dbReference type="Proteomes" id="UP000604046">
    <property type="component" value="Unassembled WGS sequence"/>
</dbReference>
<keyword evidence="10" id="KW-1185">Reference proteome</keyword>
<name>A0A812SGV1_9DINO</name>
<evidence type="ECO:0000256" key="3">
    <source>
        <dbReference type="ARBA" id="ARBA00022723"/>
    </source>
</evidence>
<accession>A0A812SGV1</accession>
<evidence type="ECO:0000259" key="8">
    <source>
        <dbReference type="Pfam" id="PF02668"/>
    </source>
</evidence>
<evidence type="ECO:0000256" key="7">
    <source>
        <dbReference type="SAM" id="MobiDB-lite"/>
    </source>
</evidence>
<evidence type="ECO:0000256" key="2">
    <source>
        <dbReference type="ARBA" id="ARBA00005896"/>
    </source>
</evidence>
<dbReference type="PANTHER" id="PTHR43779">
    <property type="entry name" value="DIOXYGENASE RV0097-RELATED"/>
    <property type="match status" value="1"/>
</dbReference>
<dbReference type="GO" id="GO:0051213">
    <property type="term" value="F:dioxygenase activity"/>
    <property type="evidence" value="ECO:0007669"/>
    <property type="project" value="UniProtKB-KW"/>
</dbReference>
<evidence type="ECO:0000256" key="1">
    <source>
        <dbReference type="ARBA" id="ARBA00001954"/>
    </source>
</evidence>
<organism evidence="9 10">
    <name type="scientific">Symbiodinium natans</name>
    <dbReference type="NCBI Taxonomy" id="878477"/>
    <lineage>
        <taxon>Eukaryota</taxon>
        <taxon>Sar</taxon>
        <taxon>Alveolata</taxon>
        <taxon>Dinophyceae</taxon>
        <taxon>Suessiales</taxon>
        <taxon>Symbiodiniaceae</taxon>
        <taxon>Symbiodinium</taxon>
    </lineage>
</organism>
<dbReference type="GO" id="GO:0046872">
    <property type="term" value="F:metal ion binding"/>
    <property type="evidence" value="ECO:0007669"/>
    <property type="project" value="UniProtKB-KW"/>
</dbReference>
<gene>
    <name evidence="9" type="primary">xan-1</name>
    <name evidence="9" type="ORF">SNAT2548_LOCUS26651</name>
</gene>
<evidence type="ECO:0000313" key="10">
    <source>
        <dbReference type="Proteomes" id="UP000604046"/>
    </source>
</evidence>
<evidence type="ECO:0000256" key="6">
    <source>
        <dbReference type="ARBA" id="ARBA00023004"/>
    </source>
</evidence>
<comment type="similarity">
    <text evidence="2">Belongs to the TfdA dioxygenase family.</text>
</comment>
<protein>
    <submittedName>
        <fullName evidence="9">Xan-1 protein</fullName>
    </submittedName>
</protein>
<keyword evidence="5" id="KW-0560">Oxidoreductase</keyword>
<comment type="cofactor">
    <cofactor evidence="1">
        <name>Fe(2+)</name>
        <dbReference type="ChEBI" id="CHEBI:29033"/>
    </cofactor>
</comment>
<dbReference type="InterPro" id="IPR051178">
    <property type="entry name" value="TfdA_dioxygenase"/>
</dbReference>
<dbReference type="AlphaFoldDB" id="A0A812SGV1"/>
<keyword evidence="6" id="KW-0408">Iron</keyword>
<evidence type="ECO:0000313" key="9">
    <source>
        <dbReference type="EMBL" id="CAE7474359.1"/>
    </source>
</evidence>
<dbReference type="PANTHER" id="PTHR43779:SF2">
    <property type="entry name" value="ALPHA-KETOGLUTARATE-DEPENDENT XANTHINE DIOXYGENASE XAN1"/>
    <property type="match status" value="1"/>
</dbReference>